<dbReference type="Proteomes" id="UP001281410">
    <property type="component" value="Unassembled WGS sequence"/>
</dbReference>
<reference evidence="2" key="1">
    <citation type="journal article" date="2023" name="Plant J.">
        <title>Genome sequences and population genomics provide insights into the demographic history, inbreeding, and mutation load of two 'living fossil' tree species of Dipteronia.</title>
        <authorList>
            <person name="Feng Y."/>
            <person name="Comes H.P."/>
            <person name="Chen J."/>
            <person name="Zhu S."/>
            <person name="Lu R."/>
            <person name="Zhang X."/>
            <person name="Li P."/>
            <person name="Qiu J."/>
            <person name="Olsen K.M."/>
            <person name="Qiu Y."/>
        </authorList>
    </citation>
    <scope>NUCLEOTIDE SEQUENCE</scope>
    <source>
        <strain evidence="2">NBL</strain>
    </source>
</reference>
<dbReference type="EMBL" id="JANJYJ010000009">
    <property type="protein sequence ID" value="KAK3189441.1"/>
    <property type="molecule type" value="Genomic_DNA"/>
</dbReference>
<evidence type="ECO:0000259" key="1">
    <source>
        <dbReference type="Pfam" id="PF13966"/>
    </source>
</evidence>
<comment type="caution">
    <text evidence="2">The sequence shown here is derived from an EMBL/GenBank/DDBJ whole genome shotgun (WGS) entry which is preliminary data.</text>
</comment>
<dbReference type="AlphaFoldDB" id="A0AAD9ZTA5"/>
<evidence type="ECO:0000313" key="2">
    <source>
        <dbReference type="EMBL" id="KAK3189441.1"/>
    </source>
</evidence>
<proteinExistence type="predicted"/>
<dbReference type="InterPro" id="IPR012337">
    <property type="entry name" value="RNaseH-like_sf"/>
</dbReference>
<dbReference type="InterPro" id="IPR036397">
    <property type="entry name" value="RNaseH_sf"/>
</dbReference>
<organism evidence="2 3">
    <name type="scientific">Dipteronia sinensis</name>
    <dbReference type="NCBI Taxonomy" id="43782"/>
    <lineage>
        <taxon>Eukaryota</taxon>
        <taxon>Viridiplantae</taxon>
        <taxon>Streptophyta</taxon>
        <taxon>Embryophyta</taxon>
        <taxon>Tracheophyta</taxon>
        <taxon>Spermatophyta</taxon>
        <taxon>Magnoliopsida</taxon>
        <taxon>eudicotyledons</taxon>
        <taxon>Gunneridae</taxon>
        <taxon>Pentapetalae</taxon>
        <taxon>rosids</taxon>
        <taxon>malvids</taxon>
        <taxon>Sapindales</taxon>
        <taxon>Sapindaceae</taxon>
        <taxon>Hippocastanoideae</taxon>
        <taxon>Acereae</taxon>
        <taxon>Dipteronia</taxon>
    </lineage>
</organism>
<feature type="domain" description="Reverse transcriptase zinc-binding" evidence="1">
    <location>
        <begin position="408"/>
        <end position="468"/>
    </location>
</feature>
<name>A0AAD9ZTA5_9ROSI</name>
<dbReference type="CDD" id="cd06222">
    <property type="entry name" value="RNase_H_like"/>
    <property type="match status" value="1"/>
</dbReference>
<evidence type="ECO:0000313" key="3">
    <source>
        <dbReference type="Proteomes" id="UP001281410"/>
    </source>
</evidence>
<sequence>MTQIGLPWTLSDNNVIMIGEKKEDWGPCPFRFYNGWLEEKELINAAVKEWVECKSGGSKGVVLASKIKACKLGIKRWLSLNKKTVSSLKRVEEKLAEVERKATIERWTEGLRKERIHLLSEYWKGLRKEEQMWRQKARVKWLNEGDTKSKFFHYMANGRKRKVWEAVTRCDGNKVPGPDGMNLSFIRHNWKVIQEYFMKFMHEFHKDSSIVKELNNTFLALIPKCVKQETMRDFRPISLVGSLYKVLSKVLANRLKKGEGVVKRKSHLIGWDLICKRKKNGGLEVARILDMNKGLLAKWVWRYGNDDNPLWRRVLKAKYGISENSKHKHVQEFGRWNGNKWVWKVELRRPLFDWELDQWRCFLLSLENIPIHGNVSDAVAWVHNSNGLFLVRSFQRCLEEEDSVLATVPNLIWQGICPPKIEVFVWQLIKGRVMVKDYMKRFDKGNTWNTICPLCNVEDESVDHIFLHLWEARNEVVFRGKEADLSNAADTMKFRIAWWFKHYRKGSTETMMTILLNLRECCVKHNKAKKCSLERWMPPTLDVLKFNVDWSAKGSPGPAGMGGVLRNSRGCALCLFSDHLGTLDSNSVEVSAIHKAVEICASSPHLIGR</sequence>
<dbReference type="InterPro" id="IPR052343">
    <property type="entry name" value="Retrotransposon-Effector_Assoc"/>
</dbReference>
<protein>
    <recommendedName>
        <fullName evidence="1">Reverse transcriptase zinc-binding domain-containing protein</fullName>
    </recommendedName>
</protein>
<gene>
    <name evidence="2" type="ORF">Dsin_029002</name>
</gene>
<dbReference type="PANTHER" id="PTHR46890">
    <property type="entry name" value="NON-LTR RETROLELEMENT REVERSE TRANSCRIPTASE-LIKE PROTEIN-RELATED"/>
    <property type="match status" value="1"/>
</dbReference>
<dbReference type="Gene3D" id="3.30.420.10">
    <property type="entry name" value="Ribonuclease H-like superfamily/Ribonuclease H"/>
    <property type="match status" value="1"/>
</dbReference>
<accession>A0AAD9ZTA5</accession>
<keyword evidence="3" id="KW-1185">Reference proteome</keyword>
<dbReference type="Pfam" id="PF13966">
    <property type="entry name" value="zf-RVT"/>
    <property type="match status" value="1"/>
</dbReference>
<dbReference type="InterPro" id="IPR044730">
    <property type="entry name" value="RNase_H-like_dom_plant"/>
</dbReference>
<dbReference type="GO" id="GO:0003676">
    <property type="term" value="F:nucleic acid binding"/>
    <property type="evidence" value="ECO:0007669"/>
    <property type="project" value="InterPro"/>
</dbReference>
<dbReference type="PANTHER" id="PTHR46890:SF48">
    <property type="entry name" value="RNA-DIRECTED DNA POLYMERASE"/>
    <property type="match status" value="1"/>
</dbReference>
<dbReference type="SUPFAM" id="SSF53098">
    <property type="entry name" value="Ribonuclease H-like"/>
    <property type="match status" value="1"/>
</dbReference>
<dbReference type="InterPro" id="IPR026960">
    <property type="entry name" value="RVT-Znf"/>
</dbReference>